<dbReference type="Pfam" id="PF13379">
    <property type="entry name" value="NMT1_2"/>
    <property type="match status" value="1"/>
</dbReference>
<accession>A0A5C1NH13</accession>
<evidence type="ECO:0000313" key="6">
    <source>
        <dbReference type="EMBL" id="QEM82504.1"/>
    </source>
</evidence>
<keyword evidence="4" id="KW-0997">Cell inner membrane</keyword>
<dbReference type="RefSeq" id="WP_149285628.1">
    <property type="nucleotide sequence ID" value="NZ_CP038437.2"/>
</dbReference>
<dbReference type="AlphaFoldDB" id="A0A5C1NH13"/>
<name>A0A5C1NH13_9GAMM</name>
<dbReference type="EMBL" id="CP038437">
    <property type="protein sequence ID" value="QEM82504.1"/>
    <property type="molecule type" value="Genomic_DNA"/>
</dbReference>
<dbReference type="PANTHER" id="PTHR30024:SF43">
    <property type="entry name" value="BLL4572 PROTEIN"/>
    <property type="match status" value="1"/>
</dbReference>
<dbReference type="PANTHER" id="PTHR30024">
    <property type="entry name" value="ALIPHATIC SULFONATES-BINDING PROTEIN-RELATED"/>
    <property type="match status" value="1"/>
</dbReference>
<evidence type="ECO:0000256" key="1">
    <source>
        <dbReference type="ARBA" id="ARBA00004308"/>
    </source>
</evidence>
<comment type="subcellular location">
    <subcellularLocation>
        <location evidence="1">Endomembrane system</location>
    </subcellularLocation>
</comment>
<keyword evidence="7" id="KW-1185">Reference proteome</keyword>
<evidence type="ECO:0000256" key="2">
    <source>
        <dbReference type="ARBA" id="ARBA00022448"/>
    </source>
</evidence>
<evidence type="ECO:0000256" key="5">
    <source>
        <dbReference type="ARBA" id="ARBA00023136"/>
    </source>
</evidence>
<evidence type="ECO:0000256" key="4">
    <source>
        <dbReference type="ARBA" id="ARBA00022519"/>
    </source>
</evidence>
<keyword evidence="5" id="KW-0472">Membrane</keyword>
<sequence>MSEANTFIATPRPPEIDTLTLGFIPLIDAALLIIAREGGHFAAQGLDVNLSRENAWSTLRDKVAAGFLDGAHMLAPMPLAMSLGMSRAPCETLAPIVLGTHGNTLVLSNRYAEGMAPPDPNDPARNARALRDLLSDRLIHHRGTPPRLAMVYPYSWQHLQIRAWLERGGVDPDSDVELIALPPARMVDALHEGQIDGFCVGEPWGSLAEHHGIGRIVANGADLFPGHPEKVLGVTASWARRYPETLSALLRAIQAAADWLDSGEDAQQQTLQWLALPPYLDRHVSHLDKLPLGQAPTMQYLTRLSPHPEAFAVMAAHMRPLAESRGNRLDPEVLARCYRPLL</sequence>
<dbReference type="Proteomes" id="UP000324285">
    <property type="component" value="Chromosome"/>
</dbReference>
<dbReference type="InterPro" id="IPR044527">
    <property type="entry name" value="NrtA/CpmA_ABC-bd_dom"/>
</dbReference>
<dbReference type="Gene3D" id="3.40.190.10">
    <property type="entry name" value="Periplasmic binding protein-like II"/>
    <property type="match status" value="2"/>
</dbReference>
<dbReference type="CDD" id="cd13553">
    <property type="entry name" value="PBP2_NrtA_CpmA_like"/>
    <property type="match status" value="1"/>
</dbReference>
<dbReference type="SUPFAM" id="SSF53850">
    <property type="entry name" value="Periplasmic binding protein-like II"/>
    <property type="match status" value="1"/>
</dbReference>
<keyword evidence="3" id="KW-1003">Cell membrane</keyword>
<organism evidence="6 7">
    <name type="scientific">Halomonas binhaiensis</name>
    <dbReference type="NCBI Taxonomy" id="2562282"/>
    <lineage>
        <taxon>Bacteria</taxon>
        <taxon>Pseudomonadati</taxon>
        <taxon>Pseudomonadota</taxon>
        <taxon>Gammaproteobacteria</taxon>
        <taxon>Oceanospirillales</taxon>
        <taxon>Halomonadaceae</taxon>
        <taxon>Halomonas</taxon>
    </lineage>
</organism>
<protein>
    <submittedName>
        <fullName evidence="6">ABC transporter substrate-binding protein</fullName>
    </submittedName>
</protein>
<gene>
    <name evidence="6" type="ORF">E4T21_13825</name>
</gene>
<dbReference type="KEGG" id="hbh:E4T21_13825"/>
<reference evidence="6" key="1">
    <citation type="submission" date="2021-02" db="EMBL/GenBank/DDBJ databases">
        <title>Strain Y2R2, a novel species of the genus Halomonas.</title>
        <authorList>
            <person name="Huang H."/>
        </authorList>
    </citation>
    <scope>NUCLEOTIDE SEQUENCE</scope>
    <source>
        <strain evidence="6">Y2R2</strain>
    </source>
</reference>
<evidence type="ECO:0000256" key="3">
    <source>
        <dbReference type="ARBA" id="ARBA00022475"/>
    </source>
</evidence>
<dbReference type="OrthoDB" id="9815454at2"/>
<proteinExistence type="predicted"/>
<dbReference type="GO" id="GO:0012505">
    <property type="term" value="C:endomembrane system"/>
    <property type="evidence" value="ECO:0007669"/>
    <property type="project" value="UniProtKB-SubCell"/>
</dbReference>
<keyword evidence="2" id="KW-0813">Transport</keyword>
<evidence type="ECO:0000313" key="7">
    <source>
        <dbReference type="Proteomes" id="UP000324285"/>
    </source>
</evidence>